<reference evidence="2" key="2">
    <citation type="journal article" date="2015" name="Fish Shellfish Immunol.">
        <title>Early steps in the European eel (Anguilla anguilla)-Vibrio vulnificus interaction in the gills: Role of the RtxA13 toxin.</title>
        <authorList>
            <person name="Callol A."/>
            <person name="Pajuelo D."/>
            <person name="Ebbesson L."/>
            <person name="Teles M."/>
            <person name="MacKenzie S."/>
            <person name="Amaro C."/>
        </authorList>
    </citation>
    <scope>NUCLEOTIDE SEQUENCE</scope>
</reference>
<dbReference type="AlphaFoldDB" id="A0A0E9UTM9"/>
<dbReference type="EMBL" id="GBXM01040284">
    <property type="protein sequence ID" value="JAH68293.1"/>
    <property type="molecule type" value="Transcribed_RNA"/>
</dbReference>
<evidence type="ECO:0000256" key="1">
    <source>
        <dbReference type="SAM" id="Phobius"/>
    </source>
</evidence>
<reference evidence="2" key="1">
    <citation type="submission" date="2014-11" db="EMBL/GenBank/DDBJ databases">
        <authorList>
            <person name="Amaro Gonzalez C."/>
        </authorList>
    </citation>
    <scope>NUCLEOTIDE SEQUENCE</scope>
</reference>
<name>A0A0E9UTM9_ANGAN</name>
<keyword evidence="1" id="KW-0472">Membrane</keyword>
<feature type="transmembrane region" description="Helical" evidence="1">
    <location>
        <begin position="20"/>
        <end position="42"/>
    </location>
</feature>
<accession>A0A0E9UTM9</accession>
<keyword evidence="1" id="KW-0812">Transmembrane</keyword>
<organism evidence="2">
    <name type="scientific">Anguilla anguilla</name>
    <name type="common">European freshwater eel</name>
    <name type="synonym">Muraena anguilla</name>
    <dbReference type="NCBI Taxonomy" id="7936"/>
    <lineage>
        <taxon>Eukaryota</taxon>
        <taxon>Metazoa</taxon>
        <taxon>Chordata</taxon>
        <taxon>Craniata</taxon>
        <taxon>Vertebrata</taxon>
        <taxon>Euteleostomi</taxon>
        <taxon>Actinopterygii</taxon>
        <taxon>Neopterygii</taxon>
        <taxon>Teleostei</taxon>
        <taxon>Anguilliformes</taxon>
        <taxon>Anguillidae</taxon>
        <taxon>Anguilla</taxon>
    </lineage>
</organism>
<keyword evidence="1" id="KW-1133">Transmembrane helix</keyword>
<sequence>MICTLLKLTKWRRGQTLKDLKSKAGVIVFYKIVVSLIDYIFLCCHSDGVLGILKV</sequence>
<evidence type="ECO:0000313" key="2">
    <source>
        <dbReference type="EMBL" id="JAH68293.1"/>
    </source>
</evidence>
<protein>
    <submittedName>
        <fullName evidence="2">Uncharacterized protein</fullName>
    </submittedName>
</protein>
<proteinExistence type="predicted"/>